<proteinExistence type="predicted"/>
<organism evidence="1 2">
    <name type="scientific">Trichostrongylus colubriformis</name>
    <name type="common">Black scour worm</name>
    <dbReference type="NCBI Taxonomy" id="6319"/>
    <lineage>
        <taxon>Eukaryota</taxon>
        <taxon>Metazoa</taxon>
        <taxon>Ecdysozoa</taxon>
        <taxon>Nematoda</taxon>
        <taxon>Chromadorea</taxon>
        <taxon>Rhabditida</taxon>
        <taxon>Rhabditina</taxon>
        <taxon>Rhabditomorpha</taxon>
        <taxon>Strongyloidea</taxon>
        <taxon>Trichostrongylidae</taxon>
        <taxon>Trichostrongylus</taxon>
    </lineage>
</organism>
<dbReference type="Proteomes" id="UP001331761">
    <property type="component" value="Unassembled WGS sequence"/>
</dbReference>
<evidence type="ECO:0000313" key="2">
    <source>
        <dbReference type="Proteomes" id="UP001331761"/>
    </source>
</evidence>
<dbReference type="EMBL" id="WIXE01009731">
    <property type="protein sequence ID" value="KAK5978201.1"/>
    <property type="molecule type" value="Genomic_DNA"/>
</dbReference>
<reference evidence="1 2" key="1">
    <citation type="submission" date="2019-10" db="EMBL/GenBank/DDBJ databases">
        <title>Assembly and Annotation for the nematode Trichostrongylus colubriformis.</title>
        <authorList>
            <person name="Martin J."/>
        </authorList>
    </citation>
    <scope>NUCLEOTIDE SEQUENCE [LARGE SCALE GENOMIC DNA]</scope>
    <source>
        <strain evidence="1">G859</strain>
        <tissue evidence="1">Whole worm</tissue>
    </source>
</reference>
<sequence length="66" mass="7508">MYATGSFILSNLLLRKTSVSRLWMPAHRISSRVVEVVDDPHVSYIALINLMEEQSKSIPYLVDCNV</sequence>
<evidence type="ECO:0000313" key="1">
    <source>
        <dbReference type="EMBL" id="KAK5978201.1"/>
    </source>
</evidence>
<keyword evidence="2" id="KW-1185">Reference proteome</keyword>
<accession>A0AAN8FEF3</accession>
<comment type="caution">
    <text evidence="1">The sequence shown here is derived from an EMBL/GenBank/DDBJ whole genome shotgun (WGS) entry which is preliminary data.</text>
</comment>
<dbReference type="AlphaFoldDB" id="A0AAN8FEF3"/>
<protein>
    <submittedName>
        <fullName evidence="1">Uncharacterized protein</fullName>
    </submittedName>
</protein>
<name>A0AAN8FEF3_TRICO</name>
<gene>
    <name evidence="1" type="ORF">GCK32_006537</name>
</gene>